<dbReference type="Proteomes" id="UP000663848">
    <property type="component" value="Unassembled WGS sequence"/>
</dbReference>
<proteinExistence type="predicted"/>
<evidence type="ECO:0000313" key="5">
    <source>
        <dbReference type="EMBL" id="CAF4825254.1"/>
    </source>
</evidence>
<name>A0A818HHH8_9BILA</name>
<evidence type="ECO:0000313" key="3">
    <source>
        <dbReference type="EMBL" id="CAF3508422.1"/>
    </source>
</evidence>
<feature type="region of interest" description="Disordered" evidence="1">
    <location>
        <begin position="1"/>
        <end position="39"/>
    </location>
</feature>
<dbReference type="EMBL" id="CAJNYV010002507">
    <property type="protein sequence ID" value="CAF3484663.1"/>
    <property type="molecule type" value="Genomic_DNA"/>
</dbReference>
<gene>
    <name evidence="3" type="ORF">GRG538_LOCUS18042</name>
    <name evidence="2" type="ORF">KIK155_LOCUS14735</name>
    <name evidence="4" type="ORF">QYT958_LOCUS17717</name>
    <name evidence="5" type="ORF">TOA249_LOCUS24856</name>
</gene>
<dbReference type="EMBL" id="CAJNYT010002953">
    <property type="protein sequence ID" value="CAF3508422.1"/>
    <property type="molecule type" value="Genomic_DNA"/>
</dbReference>
<evidence type="ECO:0000256" key="1">
    <source>
        <dbReference type="SAM" id="MobiDB-lite"/>
    </source>
</evidence>
<reference evidence="3" key="1">
    <citation type="submission" date="2021-02" db="EMBL/GenBank/DDBJ databases">
        <authorList>
            <person name="Nowell W R."/>
        </authorList>
    </citation>
    <scope>NUCLEOTIDE SEQUENCE</scope>
</reference>
<dbReference type="Proteomes" id="UP000663838">
    <property type="component" value="Unassembled WGS sequence"/>
</dbReference>
<sequence>MGCCPNKSSTVMTPSVVNNPLNNKEPSIPATSCSPSSHPNRLIELKDKDIMMRLVTQHTMETNIRMNSLQFDHRELYRRPNGRTVALLTPQILSEVENGLVNNLSNGLFFIVINSGATSSFNAAQFKNSSMKKSELSPSIIEAALTHIIENLDKYPKVIAALRGGKIGYHDKGAMLNDMGVRNFVIQGSATVDNVM</sequence>
<evidence type="ECO:0000313" key="2">
    <source>
        <dbReference type="EMBL" id="CAF3484663.1"/>
    </source>
</evidence>
<evidence type="ECO:0000313" key="6">
    <source>
        <dbReference type="Proteomes" id="UP000663872"/>
    </source>
</evidence>
<organism evidence="3 6">
    <name type="scientific">Rotaria socialis</name>
    <dbReference type="NCBI Taxonomy" id="392032"/>
    <lineage>
        <taxon>Eukaryota</taxon>
        <taxon>Metazoa</taxon>
        <taxon>Spiralia</taxon>
        <taxon>Gnathifera</taxon>
        <taxon>Rotifera</taxon>
        <taxon>Eurotatoria</taxon>
        <taxon>Bdelloidea</taxon>
        <taxon>Philodinida</taxon>
        <taxon>Philodinidae</taxon>
        <taxon>Rotaria</taxon>
    </lineage>
</organism>
<evidence type="ECO:0000313" key="4">
    <source>
        <dbReference type="EMBL" id="CAF4699926.1"/>
    </source>
</evidence>
<dbReference type="EMBL" id="CAJOBS010002600">
    <property type="protein sequence ID" value="CAF4825254.1"/>
    <property type="molecule type" value="Genomic_DNA"/>
</dbReference>
<dbReference type="EMBL" id="CAJOBR010002718">
    <property type="protein sequence ID" value="CAF4699926.1"/>
    <property type="molecule type" value="Genomic_DNA"/>
</dbReference>
<dbReference type="Proteomes" id="UP000663872">
    <property type="component" value="Unassembled WGS sequence"/>
</dbReference>
<protein>
    <submittedName>
        <fullName evidence="3">Uncharacterized protein</fullName>
    </submittedName>
</protein>
<accession>A0A818HHH8</accession>
<dbReference type="Proteomes" id="UP000663865">
    <property type="component" value="Unassembled WGS sequence"/>
</dbReference>
<comment type="caution">
    <text evidence="3">The sequence shown here is derived from an EMBL/GenBank/DDBJ whole genome shotgun (WGS) entry which is preliminary data.</text>
</comment>
<dbReference type="AlphaFoldDB" id="A0A818HHH8"/>